<evidence type="ECO:0000313" key="4">
    <source>
        <dbReference type="Proteomes" id="UP000807353"/>
    </source>
</evidence>
<feature type="compositionally biased region" description="Basic residues" evidence="2">
    <location>
        <begin position="10"/>
        <end position="19"/>
    </location>
</feature>
<feature type="region of interest" description="Disordered" evidence="2">
    <location>
        <begin position="1103"/>
        <end position="1149"/>
    </location>
</feature>
<keyword evidence="1" id="KW-0175">Coiled coil</keyword>
<feature type="coiled-coil region" evidence="1">
    <location>
        <begin position="1018"/>
        <end position="1045"/>
    </location>
</feature>
<dbReference type="Proteomes" id="UP000807353">
    <property type="component" value="Unassembled WGS sequence"/>
</dbReference>
<feature type="compositionally biased region" description="Polar residues" evidence="2">
    <location>
        <begin position="1062"/>
        <end position="1072"/>
    </location>
</feature>
<comment type="caution">
    <text evidence="3">The sequence shown here is derived from an EMBL/GenBank/DDBJ whole genome shotgun (WGS) entry which is preliminary data.</text>
</comment>
<feature type="compositionally biased region" description="Low complexity" evidence="2">
    <location>
        <begin position="583"/>
        <end position="596"/>
    </location>
</feature>
<gene>
    <name evidence="3" type="ORF">BDZ94DRAFT_254155</name>
</gene>
<feature type="region of interest" description="Disordered" evidence="2">
    <location>
        <begin position="285"/>
        <end position="316"/>
    </location>
</feature>
<feature type="region of interest" description="Disordered" evidence="2">
    <location>
        <begin position="501"/>
        <end position="623"/>
    </location>
</feature>
<name>A0A9P5XUY1_9AGAR</name>
<feature type="compositionally biased region" description="Acidic residues" evidence="2">
    <location>
        <begin position="501"/>
        <end position="512"/>
    </location>
</feature>
<feature type="region of interest" description="Disordered" evidence="2">
    <location>
        <begin position="367"/>
        <end position="402"/>
    </location>
</feature>
<dbReference type="EMBL" id="MU150378">
    <property type="protein sequence ID" value="KAF9457290.1"/>
    <property type="molecule type" value="Genomic_DNA"/>
</dbReference>
<feature type="region of interest" description="Disordered" evidence="2">
    <location>
        <begin position="1"/>
        <end position="73"/>
    </location>
</feature>
<feature type="compositionally biased region" description="Basic and acidic residues" evidence="2">
    <location>
        <begin position="652"/>
        <end position="663"/>
    </location>
</feature>
<proteinExistence type="predicted"/>
<sequence length="1162" mass="130354">MPRAATPSSRSRRTGRKTRSAPTKRATAKAPSATAEGEEVKKEPKDAALADSQQTISPPPPTKHSPILSNRRRPWKHPDELEYIKPEDWDEDQIIGFLCKNGFSVPRRLSHAQSPWCEVTDRNGDAITVPRGYRLPLMFAAKFQWESLRLVMTSAKRNEEWDDYKFDILHVSRLCKVFLEQAKAAMGTAGMDRSWRCPMFDRALTRYYRRWLVNREEFVRDFWLEYKEEEYERDILKGDWVRFVQKGHKGFSLTRDEINNGITFQEYTDGLSFIGGRLNWKNNHESAQSRNISHAEEPAAEEAEESQTSPPPLVPDDIWKAHKARKRKADALLSPAAITIKLEQIVDDPNFFLVGLSKNHEVIDVDATPEYEPPPPTTTDNHADDETTTGKPMDIEPTCTWTNNPDDLYVPIMSTKVVEPIPTANESTPPSVEEIPEIPPTAIVHHPEPEPVVDSISSADVFIPEVNPDVITMNGNGVSVESPHVISSQDVEMGDVDETLPPEEEREDQDVDQDPHLTPIENHDFEPPIQEPSSPEIPPLPFSPSDLSPAPLNRPTLELRPMRTMSAEPQRSEPMPLSDVEMTSPTSQPSRPRPLSADSKMLSRFSRPRSEQPSPTETKMNAWDVRVHAALQRVQRLTKPIQPTIGDQGEEGAEKPPSRHSSTEVELLVNGDPLQQPIELPRREATPRVRSPTPFGSSRAVPVLRITTVSPENLTDDRSEVAAGKDRQVDPEPLVEEVRTEGREEQRPTEPAVPAQHVEKPTPPQDMDMEIREEQSLTEPTPPVLPHTEMEIREEEKSTESVLPVQPAQASESVLSVDTEMEKREEQRFVEPVSPLLPMQGSAPPEDMEMEIREDQRLTEPASPTPLLQEPVSPVVMATDTTDAESMSISQAPRARSRRPRSIEHAFVKPNLRNVSLSSVSTYHHRSVSEDSMQSDHDNGPVMRQVVSMFRETLSGVLESLERGTMISPSAHPQQFMSTASASASASISSAPDSSIVGELLDEIRSLKHQIREDADRRSEQNLEVQRLQSQVDDLRRHVRMIDSQSRMSIDVEDENRVPESPATSSYSTFSPQVRRRLAEPESSSVISSHPLAHLLAMDLDDPLSNGSRAETTSANGSPWSTPDISTPIPCPKPPAPHNTAPLPIKSQRKHRMMFFPPPKQP</sequence>
<feature type="compositionally biased region" description="Basic and acidic residues" evidence="2">
    <location>
        <begin position="788"/>
        <end position="799"/>
    </location>
</feature>
<dbReference type="OrthoDB" id="3062753at2759"/>
<feature type="compositionally biased region" description="Polar residues" evidence="2">
    <location>
        <begin position="1105"/>
        <end position="1125"/>
    </location>
</feature>
<evidence type="ECO:0000256" key="1">
    <source>
        <dbReference type="SAM" id="Coils"/>
    </source>
</evidence>
<feature type="region of interest" description="Disordered" evidence="2">
    <location>
        <begin position="882"/>
        <end position="901"/>
    </location>
</feature>
<feature type="compositionally biased region" description="Basic and acidic residues" evidence="2">
    <location>
        <begin position="715"/>
        <end position="748"/>
    </location>
</feature>
<feature type="region of interest" description="Disordered" evidence="2">
    <location>
        <begin position="636"/>
        <end position="845"/>
    </location>
</feature>
<organism evidence="3 4">
    <name type="scientific">Collybia nuda</name>
    <dbReference type="NCBI Taxonomy" id="64659"/>
    <lineage>
        <taxon>Eukaryota</taxon>
        <taxon>Fungi</taxon>
        <taxon>Dikarya</taxon>
        <taxon>Basidiomycota</taxon>
        <taxon>Agaricomycotina</taxon>
        <taxon>Agaricomycetes</taxon>
        <taxon>Agaricomycetidae</taxon>
        <taxon>Agaricales</taxon>
        <taxon>Tricholomatineae</taxon>
        <taxon>Clitocybaceae</taxon>
        <taxon>Collybia</taxon>
    </lineage>
</organism>
<dbReference type="AlphaFoldDB" id="A0A9P5XUY1"/>
<evidence type="ECO:0000313" key="3">
    <source>
        <dbReference type="EMBL" id="KAF9457290.1"/>
    </source>
</evidence>
<feature type="compositionally biased region" description="Polar residues" evidence="2">
    <location>
        <begin position="882"/>
        <end position="891"/>
    </location>
</feature>
<reference evidence="3" key="1">
    <citation type="submission" date="2020-11" db="EMBL/GenBank/DDBJ databases">
        <authorList>
            <consortium name="DOE Joint Genome Institute"/>
            <person name="Ahrendt S."/>
            <person name="Riley R."/>
            <person name="Andreopoulos W."/>
            <person name="Labutti K."/>
            <person name="Pangilinan J."/>
            <person name="Ruiz-Duenas F.J."/>
            <person name="Barrasa J.M."/>
            <person name="Sanchez-Garcia M."/>
            <person name="Camarero S."/>
            <person name="Miyauchi S."/>
            <person name="Serrano A."/>
            <person name="Linde D."/>
            <person name="Babiker R."/>
            <person name="Drula E."/>
            <person name="Ayuso-Fernandez I."/>
            <person name="Pacheco R."/>
            <person name="Padilla G."/>
            <person name="Ferreira P."/>
            <person name="Barriuso J."/>
            <person name="Kellner H."/>
            <person name="Castanera R."/>
            <person name="Alfaro M."/>
            <person name="Ramirez L."/>
            <person name="Pisabarro A.G."/>
            <person name="Kuo A."/>
            <person name="Tritt A."/>
            <person name="Lipzen A."/>
            <person name="He G."/>
            <person name="Yan M."/>
            <person name="Ng V."/>
            <person name="Cullen D."/>
            <person name="Martin F."/>
            <person name="Rosso M.-N."/>
            <person name="Henrissat B."/>
            <person name="Hibbett D."/>
            <person name="Martinez A.T."/>
            <person name="Grigoriev I.V."/>
        </authorList>
    </citation>
    <scope>NUCLEOTIDE SEQUENCE</scope>
    <source>
        <strain evidence="3">CBS 247.69</strain>
    </source>
</reference>
<feature type="compositionally biased region" description="Basic and acidic residues" evidence="2">
    <location>
        <begin position="38"/>
        <end position="48"/>
    </location>
</feature>
<feature type="region of interest" description="Disordered" evidence="2">
    <location>
        <begin position="1051"/>
        <end position="1073"/>
    </location>
</feature>
<feature type="compositionally biased region" description="Basic and acidic residues" evidence="2">
    <location>
        <begin position="820"/>
        <end position="829"/>
    </location>
</feature>
<protein>
    <submittedName>
        <fullName evidence="3">Uncharacterized protein</fullName>
    </submittedName>
</protein>
<accession>A0A9P5XUY1</accession>
<evidence type="ECO:0000256" key="2">
    <source>
        <dbReference type="SAM" id="MobiDB-lite"/>
    </source>
</evidence>
<keyword evidence="4" id="KW-1185">Reference proteome</keyword>